<dbReference type="GO" id="GO:0016829">
    <property type="term" value="F:lyase activity"/>
    <property type="evidence" value="ECO:0007669"/>
    <property type="project" value="UniProtKB-KW"/>
</dbReference>
<name>A0ABU3VUP0_9GAMM</name>
<feature type="domain" description="DJ-1/PfpI" evidence="2">
    <location>
        <begin position="31"/>
        <end position="202"/>
    </location>
</feature>
<dbReference type="EC" id="4.2.1.-" evidence="3"/>
<dbReference type="InterPro" id="IPR002818">
    <property type="entry name" value="DJ-1/PfpI"/>
</dbReference>
<accession>A0ABU3VUP0</accession>
<proteinExistence type="predicted"/>
<dbReference type="CDD" id="cd03139">
    <property type="entry name" value="GATase1_PfpI_2"/>
    <property type="match status" value="1"/>
</dbReference>
<keyword evidence="3" id="KW-0456">Lyase</keyword>
<protein>
    <submittedName>
        <fullName evidence="3">DJ-1/PfpI family protein</fullName>
        <ecNumber evidence="3">4.2.1.-</ecNumber>
    </submittedName>
</protein>
<keyword evidence="1" id="KW-0732">Signal</keyword>
<dbReference type="InterPro" id="IPR029062">
    <property type="entry name" value="Class_I_gatase-like"/>
</dbReference>
<dbReference type="Pfam" id="PF01965">
    <property type="entry name" value="DJ-1_PfpI"/>
    <property type="match status" value="1"/>
</dbReference>
<evidence type="ECO:0000259" key="2">
    <source>
        <dbReference type="Pfam" id="PF01965"/>
    </source>
</evidence>
<dbReference type="PANTHER" id="PTHR43130">
    <property type="entry name" value="ARAC-FAMILY TRANSCRIPTIONAL REGULATOR"/>
    <property type="match status" value="1"/>
</dbReference>
<dbReference type="EMBL" id="JAWIIJ010000002">
    <property type="protein sequence ID" value="MDV2077993.1"/>
    <property type="molecule type" value="Genomic_DNA"/>
</dbReference>
<dbReference type="PANTHER" id="PTHR43130:SF3">
    <property type="entry name" value="HTH-TYPE TRANSCRIPTIONAL REGULATOR RV1931C"/>
    <property type="match status" value="1"/>
</dbReference>
<dbReference type="InterPro" id="IPR052158">
    <property type="entry name" value="INH-QAR"/>
</dbReference>
<feature type="signal peptide" evidence="1">
    <location>
        <begin position="1"/>
        <end position="29"/>
    </location>
</feature>
<evidence type="ECO:0000313" key="3">
    <source>
        <dbReference type="EMBL" id="MDV2077993.1"/>
    </source>
</evidence>
<sequence length="225" mass="24413">MIHRYLLPTLLKRTLFALSLLLVAASAQADKRIGIIVFDGVLTSDITAPIEVFGIASKKAWFSDYDVITINVGDGATVTSEEGLTLAVDAHLSDRPEVDVLLVPSSYDMDPLLENKDLIGYIRELEPKIEWLASNCSGAFVLAEAGVLDGRKATTWAGGEGDLEDDYPAVDVQYDTNYVIDGNVITSNGSVVSYEAALALLAQMSSESRADEVRAALQMQRVWKL</sequence>
<gene>
    <name evidence="3" type="ORF">RYS15_04830</name>
</gene>
<feature type="chain" id="PRO_5045175178" evidence="1">
    <location>
        <begin position="30"/>
        <end position="225"/>
    </location>
</feature>
<dbReference type="RefSeq" id="WP_316972844.1">
    <property type="nucleotide sequence ID" value="NZ_JAWIIJ010000002.1"/>
</dbReference>
<dbReference type="SUPFAM" id="SSF52317">
    <property type="entry name" value="Class I glutamine amidotransferase-like"/>
    <property type="match status" value="1"/>
</dbReference>
<dbReference type="Gene3D" id="3.40.50.880">
    <property type="match status" value="1"/>
</dbReference>
<evidence type="ECO:0000256" key="1">
    <source>
        <dbReference type="SAM" id="SignalP"/>
    </source>
</evidence>
<evidence type="ECO:0000313" key="4">
    <source>
        <dbReference type="Proteomes" id="UP001269819"/>
    </source>
</evidence>
<dbReference type="Proteomes" id="UP001269819">
    <property type="component" value="Unassembled WGS sequence"/>
</dbReference>
<organism evidence="3 4">
    <name type="scientific">Marinobacter xestospongiae</name>
    <dbReference type="NCBI Taxonomy" id="994319"/>
    <lineage>
        <taxon>Bacteria</taxon>
        <taxon>Pseudomonadati</taxon>
        <taxon>Pseudomonadota</taxon>
        <taxon>Gammaproteobacteria</taxon>
        <taxon>Pseudomonadales</taxon>
        <taxon>Marinobacteraceae</taxon>
        <taxon>Marinobacter</taxon>
    </lineage>
</organism>
<reference evidence="3 4" key="1">
    <citation type="submission" date="2023-10" db="EMBL/GenBank/DDBJ databases">
        <title>Characteristics and mechanism of a salt-tolerant marine origin heterotrophic nitrifying- aerobic denitrifying bacteria Marinobacter xestospongiae HN1.</title>
        <authorList>
            <person name="Qi R."/>
        </authorList>
    </citation>
    <scope>NUCLEOTIDE SEQUENCE [LARGE SCALE GENOMIC DNA]</scope>
    <source>
        <strain evidence="3 4">HN1</strain>
    </source>
</reference>
<comment type="caution">
    <text evidence="3">The sequence shown here is derived from an EMBL/GenBank/DDBJ whole genome shotgun (WGS) entry which is preliminary data.</text>
</comment>
<keyword evidence="4" id="KW-1185">Reference proteome</keyword>